<name>A0ABN8ZSW7_RANTA</name>
<evidence type="ECO:0000313" key="2">
    <source>
        <dbReference type="EMBL" id="CAI9175991.1"/>
    </source>
</evidence>
<proteinExistence type="predicted"/>
<accession>A0ABN8ZSW7</accession>
<protein>
    <submittedName>
        <fullName evidence="2">Uncharacterized protein</fullName>
    </submittedName>
</protein>
<keyword evidence="1" id="KW-0732">Signal</keyword>
<evidence type="ECO:0000256" key="1">
    <source>
        <dbReference type="SAM" id="SignalP"/>
    </source>
</evidence>
<dbReference type="Proteomes" id="UP001176941">
    <property type="component" value="Chromosome 5"/>
</dbReference>
<sequence length="99" mass="10455">MSPQTLGFSRVFRLVLLKWTESADAGETLEYWPRRLFLASPGWALGVLGWPGPYHCRGQGVLGADEASTGQCLGQRGILAGSCCLSSRGGPSPMLASAS</sequence>
<dbReference type="EMBL" id="OX459941">
    <property type="protein sequence ID" value="CAI9175991.1"/>
    <property type="molecule type" value="Genomic_DNA"/>
</dbReference>
<organism evidence="2 3">
    <name type="scientific">Rangifer tarandus platyrhynchus</name>
    <name type="common">Svalbard reindeer</name>
    <dbReference type="NCBI Taxonomy" id="3082113"/>
    <lineage>
        <taxon>Eukaryota</taxon>
        <taxon>Metazoa</taxon>
        <taxon>Chordata</taxon>
        <taxon>Craniata</taxon>
        <taxon>Vertebrata</taxon>
        <taxon>Euteleostomi</taxon>
        <taxon>Mammalia</taxon>
        <taxon>Eutheria</taxon>
        <taxon>Laurasiatheria</taxon>
        <taxon>Artiodactyla</taxon>
        <taxon>Ruminantia</taxon>
        <taxon>Pecora</taxon>
        <taxon>Cervidae</taxon>
        <taxon>Odocoileinae</taxon>
        <taxon>Rangifer</taxon>
    </lineage>
</organism>
<evidence type="ECO:0000313" key="3">
    <source>
        <dbReference type="Proteomes" id="UP001176941"/>
    </source>
</evidence>
<reference evidence="2" key="1">
    <citation type="submission" date="2023-04" db="EMBL/GenBank/DDBJ databases">
        <authorList>
            <consortium name="ELIXIR-Norway"/>
        </authorList>
    </citation>
    <scope>NUCLEOTIDE SEQUENCE [LARGE SCALE GENOMIC DNA]</scope>
</reference>
<gene>
    <name evidence="2" type="ORF">MRATA1EN1_LOCUS24953</name>
</gene>
<feature type="signal peptide" evidence="1">
    <location>
        <begin position="1"/>
        <end position="25"/>
    </location>
</feature>
<feature type="chain" id="PRO_5047120520" evidence="1">
    <location>
        <begin position="26"/>
        <end position="99"/>
    </location>
</feature>
<keyword evidence="3" id="KW-1185">Reference proteome</keyword>